<organism evidence="3 4">
    <name type="scientific">Myxococcus stipitatus (strain DSM 14675 / JCM 12634 / Mx s8)</name>
    <dbReference type="NCBI Taxonomy" id="1278073"/>
    <lineage>
        <taxon>Bacteria</taxon>
        <taxon>Pseudomonadati</taxon>
        <taxon>Myxococcota</taxon>
        <taxon>Myxococcia</taxon>
        <taxon>Myxococcales</taxon>
        <taxon>Cystobacterineae</taxon>
        <taxon>Myxococcaceae</taxon>
        <taxon>Myxococcus</taxon>
    </lineage>
</organism>
<dbReference type="EMBL" id="CP004025">
    <property type="protein sequence ID" value="AGC42067.1"/>
    <property type="molecule type" value="Genomic_DNA"/>
</dbReference>
<dbReference type="Proteomes" id="UP000011131">
    <property type="component" value="Chromosome"/>
</dbReference>
<evidence type="ECO:0000256" key="1">
    <source>
        <dbReference type="SAM" id="MobiDB-lite"/>
    </source>
</evidence>
<evidence type="ECO:0008006" key="5">
    <source>
        <dbReference type="Google" id="ProtNLM"/>
    </source>
</evidence>
<dbReference type="AlphaFoldDB" id="L7U3B2"/>
<feature type="region of interest" description="Disordered" evidence="1">
    <location>
        <begin position="28"/>
        <end position="65"/>
    </location>
</feature>
<protein>
    <recommendedName>
        <fullName evidence="5">Lipoprotein</fullName>
    </recommendedName>
</protein>
<sequence>MKRGSAAWGLGCAVLLAVPGVALAQSKPVGAAEGARPSAPAKPPSAPKSKAGAPNKPPARTEAPSAPRFVWPSLRVLEQVDASEVVEAGGVPVVLRAVVVKDSVQDLVQRFADAFRAGGLHVPPGNEQPQLASGAAMLTAVDMYRGLTFTVILQPQDGGVTLVYLGEANHTLRREPSAEGDVATLPPGAHQVLRVNDEGSRTMSFLAPMSASEVDAFYAQVLGREGWRRAEGDASSYTRASEELRVMHEPAEGGLRSVVLILRGRARAAQGSSVP</sequence>
<accession>L7U3B2</accession>
<feature type="signal peptide" evidence="2">
    <location>
        <begin position="1"/>
        <end position="24"/>
    </location>
</feature>
<dbReference type="RefSeq" id="WP_015346330.1">
    <property type="nucleotide sequence ID" value="NC_020126.1"/>
</dbReference>
<keyword evidence="2" id="KW-0732">Signal</keyword>
<gene>
    <name evidence="3" type="ordered locus">MYSTI_00717</name>
</gene>
<evidence type="ECO:0000313" key="3">
    <source>
        <dbReference type="EMBL" id="AGC42067.1"/>
    </source>
</evidence>
<evidence type="ECO:0000313" key="4">
    <source>
        <dbReference type="Proteomes" id="UP000011131"/>
    </source>
</evidence>
<dbReference type="HOGENOM" id="CLU_095298_0_0_7"/>
<name>L7U3B2_MYXSD</name>
<dbReference type="KEGG" id="msd:MYSTI_00717"/>
<dbReference type="PATRIC" id="fig|1278073.3.peg.746"/>
<feature type="chain" id="PRO_5003983291" description="Lipoprotein" evidence="2">
    <location>
        <begin position="25"/>
        <end position="275"/>
    </location>
</feature>
<dbReference type="STRING" id="1278073.MYSTI_00717"/>
<reference evidence="3 4" key="1">
    <citation type="journal article" date="2013" name="Genome Announc.">
        <title>Complete genome sequence of Myxococcus stipitatus strain DSM 14675, a fruiting myxobacterium.</title>
        <authorList>
            <person name="Huntley S."/>
            <person name="Kneip S."/>
            <person name="Treuner-Lange A."/>
            <person name="Sogaard-Andersen L."/>
        </authorList>
    </citation>
    <scope>NUCLEOTIDE SEQUENCE [LARGE SCALE GENOMIC DNA]</scope>
    <source>
        <strain evidence="4">DSM 14675 / JCM 12634 / Mx s8</strain>
    </source>
</reference>
<keyword evidence="4" id="KW-1185">Reference proteome</keyword>
<evidence type="ECO:0000256" key="2">
    <source>
        <dbReference type="SAM" id="SignalP"/>
    </source>
</evidence>
<proteinExistence type="predicted"/>